<evidence type="ECO:0000259" key="3">
    <source>
        <dbReference type="Pfam" id="PF01458"/>
    </source>
</evidence>
<sequence>MRSTVSENVLRLLCLTASLGHTFAFSATPSASTNRASSITSSSSLGVSIGMGPEQSVEEEEGEGKKKELVAGVDYEVPDHEAFRTSRRSKLDEQCDQWFGALLGDETKSGVLGPLADDARETLLKPVPLINEEELPTDHEEWTPYVATKLPWTPLTPAFGLEQYGLPIPRRNAETWRHFDVSGMINQDYSGSCEDDGEPLKLSEEEVATYREKLEKGGSWIADDACQARLVYINGRFAPQLSMENDLAGNLGKIDDSVSDEVKSYLSRLTDGFTDELATPVPIGEDMYCSSYKKLGGADHCLGEPFSQFAINTQQGTACFAALNTRLTCGVAYVRVPDGHDAENEERKPVMILNAVTNNGGSASGCEGMSFHPRSLVVAGENSRLSVVQACVDLDDGSDHIPKLYNGFTQMFVKEGANVTHSFLEESGGMVTPGVEKNDDSFEDDEPTARSVEAERPAMKDTHMECVDVQCIGDDSSYEGTVMSVGGSGRIRISHSVSLLKPRAHAKVYGFFLSGGAQRTDCKTNIHHAGQGTTSEQIQKNMIGGRATGAFRGRIRVEQSAQQTDSQQLTRSILLSDKSRAWSVPSLEIIADDVQCTHGATVSDLSEEELFYLRSRGLDTSLARNLLMYAFAADVCNCVDNAMLTSVDSDKGLQKRLIERLNNVVPQGDRAIQGEFQSV</sequence>
<reference evidence="4 5" key="1">
    <citation type="submission" date="2019-01" db="EMBL/GenBank/DDBJ databases">
        <authorList>
            <person name="Ferrante I. M."/>
        </authorList>
    </citation>
    <scope>NUCLEOTIDE SEQUENCE [LARGE SCALE GENOMIC DNA]</scope>
    <source>
        <strain evidence="4 5">B856</strain>
    </source>
</reference>
<feature type="signal peptide" evidence="2">
    <location>
        <begin position="1"/>
        <end position="24"/>
    </location>
</feature>
<feature type="domain" description="SUF system FeS cluster assembly SufBD core" evidence="3">
    <location>
        <begin position="367"/>
        <end position="631"/>
    </location>
</feature>
<organism evidence="4 5">
    <name type="scientific">Pseudo-nitzschia multistriata</name>
    <dbReference type="NCBI Taxonomy" id="183589"/>
    <lineage>
        <taxon>Eukaryota</taxon>
        <taxon>Sar</taxon>
        <taxon>Stramenopiles</taxon>
        <taxon>Ochrophyta</taxon>
        <taxon>Bacillariophyta</taxon>
        <taxon>Bacillariophyceae</taxon>
        <taxon>Bacillariophycidae</taxon>
        <taxon>Bacillariales</taxon>
        <taxon>Bacillariaceae</taxon>
        <taxon>Pseudo-nitzschia</taxon>
    </lineage>
</organism>
<keyword evidence="5" id="KW-1185">Reference proteome</keyword>
<dbReference type="EMBL" id="CAACVS010000137">
    <property type="protein sequence ID" value="VEU37664.1"/>
    <property type="molecule type" value="Genomic_DNA"/>
</dbReference>
<dbReference type="InterPro" id="IPR055346">
    <property type="entry name" value="Fe-S_cluster_assembly_SufBD"/>
</dbReference>
<gene>
    <name evidence="4" type="ORF">PSNMU_V1.4_AUG-EV-PASAV3_0044910</name>
</gene>
<dbReference type="InterPro" id="IPR037284">
    <property type="entry name" value="SUF_FeS_clus_asmbl_SufBD_sf"/>
</dbReference>
<name>A0A448Z6K5_9STRA</name>
<dbReference type="AlphaFoldDB" id="A0A448Z6K5"/>
<dbReference type="PANTHER" id="PTHR43575:SF1">
    <property type="entry name" value="PROTEIN ABCI7, CHLOROPLASTIC"/>
    <property type="match status" value="1"/>
</dbReference>
<evidence type="ECO:0000256" key="1">
    <source>
        <dbReference type="SAM" id="MobiDB-lite"/>
    </source>
</evidence>
<dbReference type="Pfam" id="PF01458">
    <property type="entry name" value="SUFBD_core"/>
    <property type="match status" value="1"/>
</dbReference>
<dbReference type="PANTHER" id="PTHR43575">
    <property type="entry name" value="PROTEIN ABCI7, CHLOROPLASTIC"/>
    <property type="match status" value="1"/>
</dbReference>
<accession>A0A448Z6K5</accession>
<dbReference type="OrthoDB" id="2510at2759"/>
<dbReference type="InterPro" id="IPR000825">
    <property type="entry name" value="SUF_FeS_clus_asmbl_SufBD_core"/>
</dbReference>
<feature type="chain" id="PRO_5019460064" description="SUF system FeS cluster assembly SufBD core domain-containing protein" evidence="2">
    <location>
        <begin position="25"/>
        <end position="679"/>
    </location>
</feature>
<evidence type="ECO:0000313" key="4">
    <source>
        <dbReference type="EMBL" id="VEU37664.1"/>
    </source>
</evidence>
<proteinExistence type="predicted"/>
<feature type="region of interest" description="Disordered" evidence="1">
    <location>
        <begin position="30"/>
        <end position="66"/>
    </location>
</feature>
<dbReference type="Proteomes" id="UP000291116">
    <property type="component" value="Unassembled WGS sequence"/>
</dbReference>
<protein>
    <recommendedName>
        <fullName evidence="3">SUF system FeS cluster assembly SufBD core domain-containing protein</fullName>
    </recommendedName>
</protein>
<feature type="region of interest" description="Disordered" evidence="1">
    <location>
        <begin position="428"/>
        <end position="454"/>
    </location>
</feature>
<feature type="compositionally biased region" description="Low complexity" evidence="1">
    <location>
        <begin position="30"/>
        <end position="50"/>
    </location>
</feature>
<keyword evidence="2" id="KW-0732">Signal</keyword>
<dbReference type="GO" id="GO:0016226">
    <property type="term" value="P:iron-sulfur cluster assembly"/>
    <property type="evidence" value="ECO:0007669"/>
    <property type="project" value="InterPro"/>
</dbReference>
<evidence type="ECO:0000256" key="2">
    <source>
        <dbReference type="SAM" id="SignalP"/>
    </source>
</evidence>
<dbReference type="SUPFAM" id="SSF101960">
    <property type="entry name" value="Stabilizer of iron transporter SufD"/>
    <property type="match status" value="1"/>
</dbReference>
<evidence type="ECO:0000313" key="5">
    <source>
        <dbReference type="Proteomes" id="UP000291116"/>
    </source>
</evidence>